<dbReference type="EMBL" id="JOKM01000048">
    <property type="protein sequence ID" value="KGB24279.1"/>
    <property type="molecule type" value="Genomic_DNA"/>
</dbReference>
<keyword evidence="3" id="KW-1185">Reference proteome</keyword>
<dbReference type="Proteomes" id="UP000029448">
    <property type="component" value="Unassembled WGS sequence"/>
</dbReference>
<dbReference type="PROSITE" id="PS51257">
    <property type="entry name" value="PROKAR_LIPOPROTEIN"/>
    <property type="match status" value="1"/>
</dbReference>
<evidence type="ECO:0000313" key="3">
    <source>
        <dbReference type="Proteomes" id="UP000029448"/>
    </source>
</evidence>
<dbReference type="STRING" id="104102.AtDm6_1277"/>
<evidence type="ECO:0008006" key="4">
    <source>
        <dbReference type="Google" id="ProtNLM"/>
    </source>
</evidence>
<protein>
    <recommendedName>
        <fullName evidence="4">Lipoprotein</fullName>
    </recommendedName>
</protein>
<proteinExistence type="predicted"/>
<keyword evidence="1" id="KW-0732">Signal</keyword>
<organism evidence="2 3">
    <name type="scientific">Acetobacter tropicalis</name>
    <dbReference type="NCBI Taxonomy" id="104102"/>
    <lineage>
        <taxon>Bacteria</taxon>
        <taxon>Pseudomonadati</taxon>
        <taxon>Pseudomonadota</taxon>
        <taxon>Alphaproteobacteria</taxon>
        <taxon>Acetobacterales</taxon>
        <taxon>Acetobacteraceae</taxon>
        <taxon>Acetobacter</taxon>
    </lineage>
</organism>
<comment type="caution">
    <text evidence="2">The sequence shown here is derived from an EMBL/GenBank/DDBJ whole genome shotgun (WGS) entry which is preliminary data.</text>
</comment>
<reference evidence="2 3" key="1">
    <citation type="submission" date="2014-06" db="EMBL/GenBank/DDBJ databases">
        <title>Functional and comparative genomic analyses of the Drosophila gut microbiota identify candidate symbiosis factors.</title>
        <authorList>
            <person name="Newell P.D."/>
            <person name="Chaston J.M."/>
            <person name="Douglas A.E."/>
        </authorList>
    </citation>
    <scope>NUCLEOTIDE SEQUENCE [LARGE SCALE GENOMIC DNA]</scope>
    <source>
        <strain evidence="2 3">DmCS_006</strain>
    </source>
</reference>
<feature type="chain" id="PRO_5001912323" description="Lipoprotein" evidence="1">
    <location>
        <begin position="20"/>
        <end position="84"/>
    </location>
</feature>
<dbReference type="PATRIC" id="fig|104102.7.peg.1267"/>
<dbReference type="GeneID" id="89479010"/>
<name>A0A094YUM0_9PROT</name>
<evidence type="ECO:0000313" key="2">
    <source>
        <dbReference type="EMBL" id="KGB24279.1"/>
    </source>
</evidence>
<dbReference type="RefSeq" id="WP_052051270.1">
    <property type="nucleotide sequence ID" value="NZ_JAUYUW010000001.1"/>
</dbReference>
<feature type="signal peptide" evidence="1">
    <location>
        <begin position="1"/>
        <end position="19"/>
    </location>
</feature>
<accession>A0A094YUM0</accession>
<gene>
    <name evidence="2" type="ORF">AtDm6_1277</name>
</gene>
<sequence length="84" mass="9293">MLMPRSMRFLMFLTALALAAPLLSGCESVRYKTVCPTLVTYSLDDQTQLAQELVAAPSATMTHRVVRDYVGLRDQVRACQADGK</sequence>
<evidence type="ECO:0000256" key="1">
    <source>
        <dbReference type="SAM" id="SignalP"/>
    </source>
</evidence>
<dbReference type="AlphaFoldDB" id="A0A094YUM0"/>